<comment type="caution">
    <text evidence="1">The sequence shown here is derived from an EMBL/GenBank/DDBJ whole genome shotgun (WGS) entry which is preliminary data.</text>
</comment>
<evidence type="ECO:0000313" key="2">
    <source>
        <dbReference type="Proteomes" id="UP000789920"/>
    </source>
</evidence>
<protein>
    <submittedName>
        <fullName evidence="1">28183_t:CDS:1</fullName>
    </submittedName>
</protein>
<sequence length="93" mass="10694">YRSLAQEGESIEDFYSKLLKYGKMLNLDEQQIKEKFLRGLSSDLKDDVERIDILDSIAPVDWIEKLKAKIGTNMLAYVESLFTSALSIQKSNF</sequence>
<organism evidence="1 2">
    <name type="scientific">Racocetra persica</name>
    <dbReference type="NCBI Taxonomy" id="160502"/>
    <lineage>
        <taxon>Eukaryota</taxon>
        <taxon>Fungi</taxon>
        <taxon>Fungi incertae sedis</taxon>
        <taxon>Mucoromycota</taxon>
        <taxon>Glomeromycotina</taxon>
        <taxon>Glomeromycetes</taxon>
        <taxon>Diversisporales</taxon>
        <taxon>Gigasporaceae</taxon>
        <taxon>Racocetra</taxon>
    </lineage>
</organism>
<accession>A0ACA9PIW0</accession>
<name>A0ACA9PIW0_9GLOM</name>
<proteinExistence type="predicted"/>
<evidence type="ECO:0000313" key="1">
    <source>
        <dbReference type="EMBL" id="CAG8702871.1"/>
    </source>
</evidence>
<keyword evidence="2" id="KW-1185">Reference proteome</keyword>
<reference evidence="1" key="1">
    <citation type="submission" date="2021-06" db="EMBL/GenBank/DDBJ databases">
        <authorList>
            <person name="Kallberg Y."/>
            <person name="Tangrot J."/>
            <person name="Rosling A."/>
        </authorList>
    </citation>
    <scope>NUCLEOTIDE SEQUENCE</scope>
    <source>
        <strain evidence="1">MA461A</strain>
    </source>
</reference>
<dbReference type="Proteomes" id="UP000789920">
    <property type="component" value="Unassembled WGS sequence"/>
</dbReference>
<feature type="non-terminal residue" evidence="1">
    <location>
        <position position="93"/>
    </location>
</feature>
<gene>
    <name evidence="1" type="ORF">RPERSI_LOCUS10105</name>
</gene>
<dbReference type="EMBL" id="CAJVQC010019672">
    <property type="protein sequence ID" value="CAG8702871.1"/>
    <property type="molecule type" value="Genomic_DNA"/>
</dbReference>
<feature type="non-terminal residue" evidence="1">
    <location>
        <position position="1"/>
    </location>
</feature>